<dbReference type="PANTHER" id="PTHR19879:SF9">
    <property type="entry name" value="TRANSCRIPTION INITIATION FACTOR TFIID SUBUNIT 5"/>
    <property type="match status" value="1"/>
</dbReference>
<dbReference type="InterPro" id="IPR049052">
    <property type="entry name" value="nSTAND1"/>
</dbReference>
<feature type="repeat" description="WD" evidence="3">
    <location>
        <begin position="1010"/>
        <end position="1051"/>
    </location>
</feature>
<dbReference type="Pfam" id="PF20703">
    <property type="entry name" value="nSTAND1"/>
    <property type="match status" value="1"/>
</dbReference>
<dbReference type="PROSITE" id="PS00678">
    <property type="entry name" value="WD_REPEATS_1"/>
    <property type="match status" value="3"/>
</dbReference>
<organism evidence="5 6">
    <name type="scientific">Lentzea albidocapillata subsp. violacea</name>
    <dbReference type="NCBI Taxonomy" id="128104"/>
    <lineage>
        <taxon>Bacteria</taxon>
        <taxon>Bacillati</taxon>
        <taxon>Actinomycetota</taxon>
        <taxon>Actinomycetes</taxon>
        <taxon>Pseudonocardiales</taxon>
        <taxon>Pseudonocardiaceae</taxon>
        <taxon>Lentzea</taxon>
    </lineage>
</organism>
<evidence type="ECO:0000313" key="6">
    <source>
        <dbReference type="Proteomes" id="UP000199682"/>
    </source>
</evidence>
<sequence length="1136" mass="121762">MPRGERPLDEGDSPLLRFAADLRQLRADAGKPSYRELSRRAHFSASTLSDAAGGRKLPGLDATLAYVRACHGDEAVWERRWHDLAVVMAQSKVSDGPSPYVGLNPFTTLDADRFFGREALTHTLLDRLERQPFLAVFGASGEGKSSLLRAGIAATFPNAVVCTPGPDPDAALADALAHGPDLLVVDQFEELFTLCEDEVQRTAFLDALLAADCRRVIAVRSDFYPQCAQYPKLAEALTDAQVLLGTMTPDELRRAITQPAASVGCTVETALLTTLVAEAAGRSGVLPLVSHALLETWHRRRGNTLTLSGYQAAGGIQGALAQSAEAAFATLDDEQQRLAKHLLLRLSADGTRRLVPRQDVVGEEVLDVLADTRLVTVDEHTVAVTHEALFQAWPRLRAWLDEDHEGLRTHRRLTDAARTWQELGRDAGSLYRATRLAETTEWLTRARPELTGTEREFIGASRTLERRRSRRLRWVAAGLSGLLLATTATAVVAVQQRREVDRLELVRKSQELAELSEALSANDPERAARTAAEAYRTYPTAEARGRVLSAVAAASRGREITADGAGLGRVLKHNGAWSMGFVGGKIALVGPHGLDLYDAASLGHTRQVRIGDSSSYVFGWDMAEDGRMAVSEGNGLITVRSSPDAEPMVLTQTAQPAGVAFAEDGRSLLVGGAMYDLATRQKRFELPVGQITGAFAFEGDRTLALATSGSVEVWDLGTRQRTGGFTIGTGTVQRIVLMPDGGSAAVATADGLVQIRDITTGAIVATPPAHIGPAWSLTRSPDGNVLVSAGEDGKIHMWDVARSTLLATLAVGEAVYSARFTPDGSLAILTRDAIRFWPPGSIPRPADQTVRALTVDADGSVLTLDSSGVIERRDSTLRTVHQVQTGAVQGWAGQFSPDRKFVVTSGPLSVREVETGRPVANLSTLGFSEQGRRPVALQFDGRSVLAVGGEVPDGVWPVGDGARPTLIGGLPWGQRSSAVFGRSDREIVLGREDGGVSVLDTSTWNQFALRTEHDRPVRAMVLSPDRKLLATGDDNGVIALWDTTTWQRIGELRGHTQAVTALEFSPDSSRLASGGRDSDVIVWDVGGRALWATLGGHTQPITHLAWRPDGTAVVSAGADAMTVWPLDAGKALAGLD</sequence>
<reference evidence="6" key="1">
    <citation type="submission" date="2016-10" db="EMBL/GenBank/DDBJ databases">
        <authorList>
            <person name="Varghese N."/>
            <person name="Submissions S."/>
        </authorList>
    </citation>
    <scope>NUCLEOTIDE SEQUENCE [LARGE SCALE GENOMIC DNA]</scope>
    <source>
        <strain evidence="6">DSM 44796</strain>
    </source>
</reference>
<dbReference type="Proteomes" id="UP000199682">
    <property type="component" value="Unassembled WGS sequence"/>
</dbReference>
<dbReference type="Pfam" id="PF00400">
    <property type="entry name" value="WD40"/>
    <property type="match status" value="4"/>
</dbReference>
<keyword evidence="2" id="KW-0677">Repeat</keyword>
<dbReference type="SUPFAM" id="SSF52540">
    <property type="entry name" value="P-loop containing nucleoside triphosphate hydrolases"/>
    <property type="match status" value="1"/>
</dbReference>
<keyword evidence="1 3" id="KW-0853">WD repeat</keyword>
<evidence type="ECO:0000256" key="2">
    <source>
        <dbReference type="ARBA" id="ARBA00022737"/>
    </source>
</evidence>
<evidence type="ECO:0000256" key="3">
    <source>
        <dbReference type="PROSITE-ProRule" id="PRU00221"/>
    </source>
</evidence>
<protein>
    <submittedName>
        <fullName evidence="5">WD40 repeat</fullName>
    </submittedName>
</protein>
<evidence type="ECO:0000256" key="1">
    <source>
        <dbReference type="ARBA" id="ARBA00022574"/>
    </source>
</evidence>
<dbReference type="PROSITE" id="PS50294">
    <property type="entry name" value="WD_REPEATS_REGION"/>
    <property type="match status" value="3"/>
</dbReference>
<dbReference type="PROSITE" id="PS50082">
    <property type="entry name" value="WD_REPEATS_2"/>
    <property type="match status" value="4"/>
</dbReference>
<feature type="domain" description="Novel STAND NTPase 1" evidence="4">
    <location>
        <begin position="99"/>
        <end position="427"/>
    </location>
</feature>
<dbReference type="AlphaFoldDB" id="A0A1G9G2W3"/>
<evidence type="ECO:0000313" key="5">
    <source>
        <dbReference type="EMBL" id="SDK95004.1"/>
    </source>
</evidence>
<gene>
    <name evidence="5" type="ORF">SAMN04488074_10868</name>
</gene>
<dbReference type="InterPro" id="IPR036322">
    <property type="entry name" value="WD40_repeat_dom_sf"/>
</dbReference>
<dbReference type="SUPFAM" id="SSF63829">
    <property type="entry name" value="Calcium-dependent phosphotriesterase"/>
    <property type="match status" value="1"/>
</dbReference>
<dbReference type="InterPro" id="IPR015943">
    <property type="entry name" value="WD40/YVTN_repeat-like_dom_sf"/>
</dbReference>
<dbReference type="PANTHER" id="PTHR19879">
    <property type="entry name" value="TRANSCRIPTION INITIATION FACTOR TFIID"/>
    <property type="match status" value="1"/>
</dbReference>
<dbReference type="SMART" id="SM00320">
    <property type="entry name" value="WD40"/>
    <property type="match status" value="6"/>
</dbReference>
<feature type="repeat" description="WD" evidence="3">
    <location>
        <begin position="767"/>
        <end position="808"/>
    </location>
</feature>
<name>A0A1G9G2W3_9PSEU</name>
<dbReference type="EMBL" id="FNET01000008">
    <property type="protein sequence ID" value="SDK95004.1"/>
    <property type="molecule type" value="Genomic_DNA"/>
</dbReference>
<dbReference type="InterPro" id="IPR027417">
    <property type="entry name" value="P-loop_NTPase"/>
</dbReference>
<dbReference type="InterPro" id="IPR019775">
    <property type="entry name" value="WD40_repeat_CS"/>
</dbReference>
<proteinExistence type="predicted"/>
<accession>A0A1G9G2W3</accession>
<feature type="repeat" description="WD" evidence="3">
    <location>
        <begin position="1094"/>
        <end position="1119"/>
    </location>
</feature>
<dbReference type="Gene3D" id="2.130.10.10">
    <property type="entry name" value="YVTN repeat-like/Quinoprotein amine dehydrogenase"/>
    <property type="match status" value="2"/>
</dbReference>
<feature type="repeat" description="WD" evidence="3">
    <location>
        <begin position="1052"/>
        <end position="1085"/>
    </location>
</feature>
<dbReference type="SUPFAM" id="SSF50978">
    <property type="entry name" value="WD40 repeat-like"/>
    <property type="match status" value="1"/>
</dbReference>
<evidence type="ECO:0000259" key="4">
    <source>
        <dbReference type="Pfam" id="PF20703"/>
    </source>
</evidence>
<dbReference type="InterPro" id="IPR001680">
    <property type="entry name" value="WD40_rpt"/>
</dbReference>